<dbReference type="SUPFAM" id="SSF49785">
    <property type="entry name" value="Galactose-binding domain-like"/>
    <property type="match status" value="1"/>
</dbReference>
<dbReference type="Gene3D" id="2.60.120.260">
    <property type="entry name" value="Galactose-binding domain-like"/>
    <property type="match status" value="1"/>
</dbReference>
<feature type="domain" description="F5/8 type C" evidence="1">
    <location>
        <begin position="62"/>
        <end position="138"/>
    </location>
</feature>
<dbReference type="Pfam" id="PF00754">
    <property type="entry name" value="F5_F8_type_C"/>
    <property type="match status" value="1"/>
</dbReference>
<dbReference type="PANTHER" id="PTHR24543:SF335">
    <property type="entry name" value="EGF-LIKE REPEAT AND DISCOIDIN I-LIKE DOMAIN-CONTAINING PROTEIN 3"/>
    <property type="match status" value="1"/>
</dbReference>
<reference evidence="2" key="1">
    <citation type="submission" date="2022-11" db="EMBL/GenBank/DDBJ databases">
        <title>Centuries of genome instability and evolution in soft-shell clam transmissible cancer (bioRxiv).</title>
        <authorList>
            <person name="Hart S.F.M."/>
            <person name="Yonemitsu M.A."/>
            <person name="Giersch R.M."/>
            <person name="Beal B.F."/>
            <person name="Arriagada G."/>
            <person name="Davis B.W."/>
            <person name="Ostrander E.A."/>
            <person name="Goff S.P."/>
            <person name="Metzger M.J."/>
        </authorList>
    </citation>
    <scope>NUCLEOTIDE SEQUENCE</scope>
    <source>
        <strain evidence="2">MELC-2E11</strain>
        <tissue evidence="2">Siphon/mantle</tissue>
    </source>
</reference>
<accession>A0ABY7EN45</accession>
<keyword evidence="3" id="KW-1185">Reference proteome</keyword>
<gene>
    <name evidence="2" type="ORF">MAR_035307</name>
</gene>
<name>A0ABY7EN45_MYAAR</name>
<evidence type="ECO:0000313" key="3">
    <source>
        <dbReference type="Proteomes" id="UP001164746"/>
    </source>
</evidence>
<protein>
    <submittedName>
        <fullName evidence="2">DIS1B-like protein</fullName>
    </submittedName>
</protein>
<dbReference type="InterPro" id="IPR000421">
    <property type="entry name" value="FA58C"/>
</dbReference>
<dbReference type="PANTHER" id="PTHR24543">
    <property type="entry name" value="MULTICOPPER OXIDASE-RELATED"/>
    <property type="match status" value="1"/>
</dbReference>
<evidence type="ECO:0000313" key="2">
    <source>
        <dbReference type="EMBL" id="WAR10231.1"/>
    </source>
</evidence>
<organism evidence="2 3">
    <name type="scientific">Mya arenaria</name>
    <name type="common">Soft-shell clam</name>
    <dbReference type="NCBI Taxonomy" id="6604"/>
    <lineage>
        <taxon>Eukaryota</taxon>
        <taxon>Metazoa</taxon>
        <taxon>Spiralia</taxon>
        <taxon>Lophotrochozoa</taxon>
        <taxon>Mollusca</taxon>
        <taxon>Bivalvia</taxon>
        <taxon>Autobranchia</taxon>
        <taxon>Heteroconchia</taxon>
        <taxon>Euheterodonta</taxon>
        <taxon>Imparidentia</taxon>
        <taxon>Neoheterodontei</taxon>
        <taxon>Myida</taxon>
        <taxon>Myoidea</taxon>
        <taxon>Myidae</taxon>
        <taxon>Mya</taxon>
    </lineage>
</organism>
<dbReference type="Proteomes" id="UP001164746">
    <property type="component" value="Chromosome 7"/>
</dbReference>
<dbReference type="InterPro" id="IPR008979">
    <property type="entry name" value="Galactose-bd-like_sf"/>
</dbReference>
<evidence type="ECO:0000259" key="1">
    <source>
        <dbReference type="Pfam" id="PF00754"/>
    </source>
</evidence>
<sequence length="178" mass="20031">MTKCMISTCEFLFQGYLGSCMDHTCPAGTICVSAPSGTMARYSCLQQDNCSIAMFCPATSDIYGQVQFNGLNNVVGVALQGRHDYDQFVTAYKVFYSGDCVFNGNTDKDTIVTSMLPSDVTALCVRLNPVKWNEHISLSVGFERRRRQLSLEENCFEKERTKYVYSMLITFLFTPTDF</sequence>
<dbReference type="EMBL" id="CP111018">
    <property type="protein sequence ID" value="WAR10231.1"/>
    <property type="molecule type" value="Genomic_DNA"/>
</dbReference>
<proteinExistence type="predicted"/>